<proteinExistence type="predicted"/>
<dbReference type="RefSeq" id="WP_098317001.1">
    <property type="nucleotide sequence ID" value="NZ_NTYF01000023.1"/>
</dbReference>
<evidence type="ECO:0000313" key="1">
    <source>
        <dbReference type="EMBL" id="PER55656.1"/>
    </source>
</evidence>
<reference evidence="1 2" key="1">
    <citation type="submission" date="2017-09" db="EMBL/GenBank/DDBJ databases">
        <title>Large-scale bioinformatics analysis of Bacillus genomes uncovers conserved roles of natural products in bacterial physiology.</title>
        <authorList>
            <consortium name="Agbiome Team Llc"/>
            <person name="Bleich R.M."/>
            <person name="Kirk G.J."/>
            <person name="Santa Maria K.C."/>
            <person name="Allen S.E."/>
            <person name="Farag S."/>
            <person name="Shank E.A."/>
            <person name="Bowers A."/>
        </authorList>
    </citation>
    <scope>NUCLEOTIDE SEQUENCE [LARGE SCALE GENOMIC DNA]</scope>
    <source>
        <strain evidence="1 2">AFS005140</strain>
    </source>
</reference>
<accession>A0ABD6S842</accession>
<organism evidence="1 2">
    <name type="scientific">Bacillus thuringiensis</name>
    <dbReference type="NCBI Taxonomy" id="1428"/>
    <lineage>
        <taxon>Bacteria</taxon>
        <taxon>Bacillati</taxon>
        <taxon>Bacillota</taxon>
        <taxon>Bacilli</taxon>
        <taxon>Bacillales</taxon>
        <taxon>Bacillaceae</taxon>
        <taxon>Bacillus</taxon>
        <taxon>Bacillus cereus group</taxon>
    </lineage>
</organism>
<dbReference type="EMBL" id="NTYF01000023">
    <property type="protein sequence ID" value="PER55656.1"/>
    <property type="molecule type" value="Genomic_DNA"/>
</dbReference>
<dbReference type="AlphaFoldDB" id="A0ABD6S842"/>
<sequence length="98" mass="11194">MSEMLKKYIEKMNFEEKDSSEITTELLENLEVKTGFVCPTKTTDLWVYRTLSVMEVIGVPAVMESESDYTVMDSFGVVIWTGDAKSVLEYITGFTEEK</sequence>
<name>A0ABD6S842_BACTU</name>
<comment type="caution">
    <text evidence="1">The sequence shown here is derived from an EMBL/GenBank/DDBJ whole genome shotgun (WGS) entry which is preliminary data.</text>
</comment>
<dbReference type="Proteomes" id="UP000219897">
    <property type="component" value="Unassembled WGS sequence"/>
</dbReference>
<gene>
    <name evidence="1" type="ORF">CN495_07845</name>
</gene>
<protein>
    <submittedName>
        <fullName evidence="1">Uncharacterized protein</fullName>
    </submittedName>
</protein>
<evidence type="ECO:0000313" key="2">
    <source>
        <dbReference type="Proteomes" id="UP000219897"/>
    </source>
</evidence>